<reference evidence="1" key="1">
    <citation type="journal article" date="2017" name="Nature">
        <title>The sunflower genome provides insights into oil metabolism, flowering and Asterid evolution.</title>
        <authorList>
            <person name="Badouin H."/>
            <person name="Gouzy J."/>
            <person name="Grassa C.J."/>
            <person name="Murat F."/>
            <person name="Staton S.E."/>
            <person name="Cottret L."/>
            <person name="Lelandais-Briere C."/>
            <person name="Owens G.L."/>
            <person name="Carrere S."/>
            <person name="Mayjonade B."/>
            <person name="Legrand L."/>
            <person name="Gill N."/>
            <person name="Kane N.C."/>
            <person name="Bowers J.E."/>
            <person name="Hubner S."/>
            <person name="Bellec A."/>
            <person name="Berard A."/>
            <person name="Berges H."/>
            <person name="Blanchet N."/>
            <person name="Boniface M.C."/>
            <person name="Brunel D."/>
            <person name="Catrice O."/>
            <person name="Chaidir N."/>
            <person name="Claudel C."/>
            <person name="Donnadieu C."/>
            <person name="Faraut T."/>
            <person name="Fievet G."/>
            <person name="Helmstetter N."/>
            <person name="King M."/>
            <person name="Knapp S.J."/>
            <person name="Lai Z."/>
            <person name="Le Paslier M.C."/>
            <person name="Lippi Y."/>
            <person name="Lorenzon L."/>
            <person name="Mandel J.R."/>
            <person name="Marage G."/>
            <person name="Marchand G."/>
            <person name="Marquand E."/>
            <person name="Bret-Mestries E."/>
            <person name="Morien E."/>
            <person name="Nambeesan S."/>
            <person name="Nguyen T."/>
            <person name="Pegot-Espagnet P."/>
            <person name="Pouilly N."/>
            <person name="Raftis F."/>
            <person name="Sallet E."/>
            <person name="Schiex T."/>
            <person name="Thomas J."/>
            <person name="Vandecasteele C."/>
            <person name="Vares D."/>
            <person name="Vear F."/>
            <person name="Vautrin S."/>
            <person name="Crespi M."/>
            <person name="Mangin B."/>
            <person name="Burke J.M."/>
            <person name="Salse J."/>
            <person name="Munos S."/>
            <person name="Vincourt P."/>
            <person name="Rieseberg L.H."/>
            <person name="Langlade N.B."/>
        </authorList>
    </citation>
    <scope>NUCLEOTIDE SEQUENCE</scope>
    <source>
        <tissue evidence="1">Leaves</tissue>
    </source>
</reference>
<evidence type="ECO:0000313" key="1">
    <source>
        <dbReference type="EMBL" id="KAF5780736.1"/>
    </source>
</evidence>
<organism evidence="1 2">
    <name type="scientific">Helianthus annuus</name>
    <name type="common">Common sunflower</name>
    <dbReference type="NCBI Taxonomy" id="4232"/>
    <lineage>
        <taxon>Eukaryota</taxon>
        <taxon>Viridiplantae</taxon>
        <taxon>Streptophyta</taxon>
        <taxon>Embryophyta</taxon>
        <taxon>Tracheophyta</taxon>
        <taxon>Spermatophyta</taxon>
        <taxon>Magnoliopsida</taxon>
        <taxon>eudicotyledons</taxon>
        <taxon>Gunneridae</taxon>
        <taxon>Pentapetalae</taxon>
        <taxon>asterids</taxon>
        <taxon>campanulids</taxon>
        <taxon>Asterales</taxon>
        <taxon>Asteraceae</taxon>
        <taxon>Asteroideae</taxon>
        <taxon>Heliantheae alliance</taxon>
        <taxon>Heliantheae</taxon>
        <taxon>Helianthus</taxon>
    </lineage>
</organism>
<keyword evidence="2" id="KW-1185">Reference proteome</keyword>
<evidence type="ECO:0000313" key="2">
    <source>
        <dbReference type="Proteomes" id="UP000215914"/>
    </source>
</evidence>
<name>A0A9K3HLR5_HELAN</name>
<dbReference type="AlphaFoldDB" id="A0A9K3HLR5"/>
<gene>
    <name evidence="1" type="ORF">HanXRQr2_Chr11g0475401</name>
</gene>
<reference evidence="1" key="2">
    <citation type="submission" date="2020-06" db="EMBL/GenBank/DDBJ databases">
        <title>Helianthus annuus Genome sequencing and assembly Release 2.</title>
        <authorList>
            <person name="Gouzy J."/>
            <person name="Langlade N."/>
            <person name="Munos S."/>
        </authorList>
    </citation>
    <scope>NUCLEOTIDE SEQUENCE</scope>
    <source>
        <tissue evidence="1">Leaves</tissue>
    </source>
</reference>
<dbReference type="Gramene" id="mRNA:HanXRQr2_Chr11g0475401">
    <property type="protein sequence ID" value="CDS:HanXRQr2_Chr11g0475401.1"/>
    <property type="gene ID" value="HanXRQr2_Chr11g0475401"/>
</dbReference>
<accession>A0A9K3HLR5</accession>
<proteinExistence type="predicted"/>
<sequence length="78" mass="8670">MCLFRNLLQVRIFSQLHVLGMNAEHLEPTDFIGNTDIDFTVKPAESSQSWVNAVGTVGCTHNNNVSTGFQPVHQSQKL</sequence>
<dbReference type="EMBL" id="MNCJ02000326">
    <property type="protein sequence ID" value="KAF5780736.1"/>
    <property type="molecule type" value="Genomic_DNA"/>
</dbReference>
<comment type="caution">
    <text evidence="1">The sequence shown here is derived from an EMBL/GenBank/DDBJ whole genome shotgun (WGS) entry which is preliminary data.</text>
</comment>
<dbReference type="Proteomes" id="UP000215914">
    <property type="component" value="Unassembled WGS sequence"/>
</dbReference>
<protein>
    <submittedName>
        <fullName evidence="1">Uncharacterized protein</fullName>
    </submittedName>
</protein>